<dbReference type="NCBIfam" id="TIGR00222">
    <property type="entry name" value="panB"/>
    <property type="match status" value="1"/>
</dbReference>
<feature type="binding site" evidence="7 10">
    <location>
        <position position="109"/>
    </location>
    <ligand>
        <name>Mg(2+)</name>
        <dbReference type="ChEBI" id="CHEBI:18420"/>
    </ligand>
</feature>
<dbReference type="Proteomes" id="UP000076321">
    <property type="component" value="Unassembled WGS sequence"/>
</dbReference>
<dbReference type="RefSeq" id="WP_061989119.1">
    <property type="nucleotide sequence ID" value="NZ_FOPQ01000021.1"/>
</dbReference>
<evidence type="ECO:0000256" key="1">
    <source>
        <dbReference type="ARBA" id="ARBA00005033"/>
    </source>
</evidence>
<evidence type="ECO:0000313" key="15">
    <source>
        <dbReference type="Proteomes" id="UP000186883"/>
    </source>
</evidence>
<feature type="binding site" evidence="7 9">
    <location>
        <begin position="70"/>
        <end position="71"/>
    </location>
    <ligand>
        <name>3-methyl-2-oxobutanoate</name>
        <dbReference type="ChEBI" id="CHEBI:11851"/>
    </ligand>
</feature>
<feature type="active site" description="Proton acceptor" evidence="7 8">
    <location>
        <position position="207"/>
    </location>
</feature>
<dbReference type="EMBL" id="LOBU02000033">
    <property type="protein sequence ID" value="OKA03395.1"/>
    <property type="molecule type" value="Genomic_DNA"/>
</dbReference>
<comment type="subcellular location">
    <subcellularLocation>
        <location evidence="7">Cytoplasm</location>
    </subcellularLocation>
</comment>
<keyword evidence="12" id="KW-0489">Methyltransferase</keyword>
<comment type="function">
    <text evidence="6 7">Catalyzes the reversible reaction in which hydroxymethyl group from 5,10-methylenetetrahydrofolate is transferred onto alpha-ketoisovalerate to form ketopantoate.</text>
</comment>
<dbReference type="Proteomes" id="UP000186883">
    <property type="component" value="Unassembled WGS sequence"/>
</dbReference>
<reference evidence="13 15" key="2">
    <citation type="submission" date="2016-11" db="EMBL/GenBank/DDBJ databases">
        <title>Genome sequencing of Amycolatopsis regifaucium.</title>
        <authorList>
            <person name="Mayilraj S."/>
            <person name="Kaur N."/>
        </authorList>
    </citation>
    <scope>NUCLEOTIDE SEQUENCE [LARGE SCALE GENOMIC DNA]</scope>
    <source>
        <strain evidence="13 15">GY080</strain>
    </source>
</reference>
<gene>
    <name evidence="7" type="primary">panB</name>
    <name evidence="13" type="ORF">ATP06_0236350</name>
    <name evidence="12" type="ORF">AVL48_11350</name>
</gene>
<evidence type="ECO:0000256" key="10">
    <source>
        <dbReference type="PIRSR" id="PIRSR000388-3"/>
    </source>
</evidence>
<feature type="binding site" evidence="7 9">
    <location>
        <position position="109"/>
    </location>
    <ligand>
        <name>3-methyl-2-oxobutanoate</name>
        <dbReference type="ChEBI" id="CHEBI:11851"/>
    </ligand>
</feature>
<evidence type="ECO:0000313" key="12">
    <source>
        <dbReference type="EMBL" id="KZB82484.1"/>
    </source>
</evidence>
<comment type="caution">
    <text evidence="12">The sequence shown here is derived from an EMBL/GenBank/DDBJ whole genome shotgun (WGS) entry which is preliminary data.</text>
</comment>
<dbReference type="EC" id="2.1.2.11" evidence="7"/>
<accession>A0A154MD13</accession>
<keyword evidence="5 7" id="KW-0808">Transferase</keyword>
<keyword evidence="15" id="KW-1185">Reference proteome</keyword>
<evidence type="ECO:0000313" key="13">
    <source>
        <dbReference type="EMBL" id="OKA03395.1"/>
    </source>
</evidence>
<reference evidence="12 14" key="1">
    <citation type="submission" date="2015-12" db="EMBL/GenBank/DDBJ databases">
        <title>Amycolatopsis regifaucium genome sequencing and assembly.</title>
        <authorList>
            <person name="Mayilraj S."/>
        </authorList>
    </citation>
    <scope>NUCLEOTIDE SEQUENCE [LARGE SCALE GENOMIC DNA]</scope>
    <source>
        <strain evidence="12 14">GY080</strain>
    </source>
</reference>
<protein>
    <recommendedName>
        <fullName evidence="7">3-methyl-2-oxobutanoate hydroxymethyltransferase</fullName>
        <ecNumber evidence="7">2.1.2.11</ecNumber>
    </recommendedName>
    <alternativeName>
        <fullName evidence="7">Ketopantoate hydroxymethyltransferase</fullName>
        <shortName evidence="7">KPHMT</shortName>
    </alternativeName>
</protein>
<dbReference type="PANTHER" id="PTHR20881">
    <property type="entry name" value="3-METHYL-2-OXOBUTANOATE HYDROXYMETHYLTRANSFERASE"/>
    <property type="match status" value="1"/>
</dbReference>
<comment type="catalytic activity">
    <reaction evidence="7">
        <text>(6R)-5,10-methylene-5,6,7,8-tetrahydrofolate + 3-methyl-2-oxobutanoate + H2O = 2-dehydropantoate + (6S)-5,6,7,8-tetrahydrofolate</text>
        <dbReference type="Rhea" id="RHEA:11824"/>
        <dbReference type="ChEBI" id="CHEBI:11561"/>
        <dbReference type="ChEBI" id="CHEBI:11851"/>
        <dbReference type="ChEBI" id="CHEBI:15377"/>
        <dbReference type="ChEBI" id="CHEBI:15636"/>
        <dbReference type="ChEBI" id="CHEBI:57453"/>
        <dbReference type="EC" id="2.1.2.11"/>
    </reaction>
</comment>
<dbReference type="GO" id="GO:0008168">
    <property type="term" value="F:methyltransferase activity"/>
    <property type="evidence" value="ECO:0007669"/>
    <property type="project" value="UniProtKB-KW"/>
</dbReference>
<evidence type="ECO:0000313" key="14">
    <source>
        <dbReference type="Proteomes" id="UP000076321"/>
    </source>
</evidence>
<evidence type="ECO:0000256" key="11">
    <source>
        <dbReference type="SAM" id="MobiDB-lite"/>
    </source>
</evidence>
<evidence type="ECO:0000256" key="3">
    <source>
        <dbReference type="ARBA" id="ARBA00011424"/>
    </source>
</evidence>
<dbReference type="InterPro" id="IPR040442">
    <property type="entry name" value="Pyrv_kinase-like_dom_sf"/>
</dbReference>
<dbReference type="EMBL" id="LQCI01000034">
    <property type="protein sequence ID" value="KZB82484.1"/>
    <property type="molecule type" value="Genomic_DNA"/>
</dbReference>
<evidence type="ECO:0000256" key="9">
    <source>
        <dbReference type="PIRSR" id="PIRSR000388-2"/>
    </source>
</evidence>
<evidence type="ECO:0000256" key="6">
    <source>
        <dbReference type="ARBA" id="ARBA00056497"/>
    </source>
</evidence>
<keyword evidence="4 7" id="KW-0566">Pantothenate biosynthesis</keyword>
<feature type="binding site" evidence="7 9">
    <location>
        <position position="139"/>
    </location>
    <ligand>
        <name>3-methyl-2-oxobutanoate</name>
        <dbReference type="ChEBI" id="CHEBI:11851"/>
    </ligand>
</feature>
<sequence>MSATEKDSGELAAPYGTGAAPQATSGKKVRVPHLRDMKERGETWPMLTAYDMYTAALFDEVGIPVLLVGDSASNNVFGYDTSLPVTVEELLPLVRAVTRSVKRALVVADLPFGSYQLSPQQALETSVRFMKEGRAHAVKLEGGRKFAPHVEALTSAGVPVMGHIGFTPQSEHNLGGYRVQGRGEAADALLADALALEEAGAFAVVMEMVPAEAAKRITHELKIPTVGIGAGPDCDAQVLVWQDMAGLRRGKTPRFVKRYADLAGVLAGAATAFAEDVRRGEFPAPEHSFHD</sequence>
<dbReference type="UniPathway" id="UPA00028">
    <property type="reaction ID" value="UER00003"/>
</dbReference>
<comment type="cofactor">
    <cofactor evidence="7 10">
        <name>Mg(2+)</name>
        <dbReference type="ChEBI" id="CHEBI:18420"/>
    </cofactor>
    <text evidence="7 10">Binds 1 Mg(2+) ion per subunit.</text>
</comment>
<evidence type="ECO:0000256" key="7">
    <source>
        <dbReference type="HAMAP-Rule" id="MF_00156"/>
    </source>
</evidence>
<feature type="region of interest" description="Disordered" evidence="11">
    <location>
        <begin position="1"/>
        <end position="29"/>
    </location>
</feature>
<dbReference type="SUPFAM" id="SSF51621">
    <property type="entry name" value="Phosphoenolpyruvate/pyruvate domain"/>
    <property type="match status" value="1"/>
</dbReference>
<evidence type="ECO:0000256" key="8">
    <source>
        <dbReference type="PIRSR" id="PIRSR000388-1"/>
    </source>
</evidence>
<dbReference type="Pfam" id="PF02548">
    <property type="entry name" value="Pantoate_transf"/>
    <property type="match status" value="1"/>
</dbReference>
<proteinExistence type="inferred from homology"/>
<comment type="similarity">
    <text evidence="2 7">Belongs to the PanB family.</text>
</comment>
<comment type="subunit">
    <text evidence="3 7">Homodecamer; pentamer of dimers.</text>
</comment>
<evidence type="ECO:0000256" key="4">
    <source>
        <dbReference type="ARBA" id="ARBA00022655"/>
    </source>
</evidence>
<dbReference type="GO" id="GO:0005737">
    <property type="term" value="C:cytoplasm"/>
    <property type="evidence" value="ECO:0007669"/>
    <property type="project" value="UniProtKB-SubCell"/>
</dbReference>
<keyword evidence="7" id="KW-0963">Cytoplasm</keyword>
<dbReference type="OrthoDB" id="9781789at2"/>
<dbReference type="HAMAP" id="MF_00156">
    <property type="entry name" value="PanB"/>
    <property type="match status" value="1"/>
</dbReference>
<organism evidence="12 14">
    <name type="scientific">Amycolatopsis regifaucium</name>
    <dbReference type="NCBI Taxonomy" id="546365"/>
    <lineage>
        <taxon>Bacteria</taxon>
        <taxon>Bacillati</taxon>
        <taxon>Actinomycetota</taxon>
        <taxon>Actinomycetes</taxon>
        <taxon>Pseudonocardiales</taxon>
        <taxon>Pseudonocardiaceae</taxon>
        <taxon>Amycolatopsis</taxon>
    </lineage>
</organism>
<name>A0A154MD13_9PSEU</name>
<dbReference type="GO" id="GO:0032259">
    <property type="term" value="P:methylation"/>
    <property type="evidence" value="ECO:0007669"/>
    <property type="project" value="UniProtKB-KW"/>
</dbReference>
<keyword evidence="7 10" id="KW-0460">Magnesium</keyword>
<dbReference type="PIRSF" id="PIRSF000388">
    <property type="entry name" value="Pantoate_hydroxy_MeTrfase"/>
    <property type="match status" value="1"/>
</dbReference>
<dbReference type="GO" id="GO:0015940">
    <property type="term" value="P:pantothenate biosynthetic process"/>
    <property type="evidence" value="ECO:0007669"/>
    <property type="project" value="UniProtKB-UniRule"/>
</dbReference>
<dbReference type="InterPro" id="IPR015813">
    <property type="entry name" value="Pyrv/PenolPyrv_kinase-like_dom"/>
</dbReference>
<dbReference type="AlphaFoldDB" id="A0A154MD13"/>
<dbReference type="GO" id="GO:0000287">
    <property type="term" value="F:magnesium ion binding"/>
    <property type="evidence" value="ECO:0007669"/>
    <property type="project" value="TreeGrafter"/>
</dbReference>
<feature type="binding site" evidence="7 10">
    <location>
        <position position="141"/>
    </location>
    <ligand>
        <name>Mg(2+)</name>
        <dbReference type="ChEBI" id="CHEBI:18420"/>
    </ligand>
</feature>
<comment type="pathway">
    <text evidence="1 7">Cofactor biosynthesis; (R)-pantothenate biosynthesis; (R)-pantoate from 3-methyl-2-oxobutanoate: step 1/2.</text>
</comment>
<dbReference type="Gene3D" id="3.20.20.60">
    <property type="entry name" value="Phosphoenolpyruvate-binding domains"/>
    <property type="match status" value="1"/>
</dbReference>
<dbReference type="InterPro" id="IPR003700">
    <property type="entry name" value="Pantoate_hydroxy_MeTrfase"/>
</dbReference>
<dbReference type="PANTHER" id="PTHR20881:SF0">
    <property type="entry name" value="3-METHYL-2-OXOBUTANOATE HYDROXYMETHYLTRANSFERASE"/>
    <property type="match status" value="1"/>
</dbReference>
<feature type="binding site" evidence="7 10">
    <location>
        <position position="70"/>
    </location>
    <ligand>
        <name>Mg(2+)</name>
        <dbReference type="ChEBI" id="CHEBI:18420"/>
    </ligand>
</feature>
<evidence type="ECO:0000256" key="2">
    <source>
        <dbReference type="ARBA" id="ARBA00008676"/>
    </source>
</evidence>
<dbReference type="GO" id="GO:0003864">
    <property type="term" value="F:3-methyl-2-oxobutanoate hydroxymethyltransferase activity"/>
    <property type="evidence" value="ECO:0007669"/>
    <property type="project" value="UniProtKB-UniRule"/>
</dbReference>
<dbReference type="FunFam" id="3.20.20.60:FF:000003">
    <property type="entry name" value="3-methyl-2-oxobutanoate hydroxymethyltransferase"/>
    <property type="match status" value="1"/>
</dbReference>
<evidence type="ECO:0000256" key="5">
    <source>
        <dbReference type="ARBA" id="ARBA00022679"/>
    </source>
</evidence>
<keyword evidence="7 10" id="KW-0479">Metal-binding</keyword>
<dbReference type="CDD" id="cd06557">
    <property type="entry name" value="KPHMT-like"/>
    <property type="match status" value="1"/>
</dbReference>
<dbReference type="NCBIfam" id="NF001452">
    <property type="entry name" value="PRK00311.1"/>
    <property type="match status" value="1"/>
</dbReference>